<proteinExistence type="predicted"/>
<evidence type="ECO:0000313" key="2">
    <source>
        <dbReference type="EMBL" id="ALV86338.1"/>
    </source>
</evidence>
<feature type="chain" id="PRO_5006845160" evidence="1">
    <location>
        <begin position="21"/>
        <end position="418"/>
    </location>
</feature>
<dbReference type="AlphaFoldDB" id="A0A0U3SLL4"/>
<dbReference type="SUPFAM" id="SSF63829">
    <property type="entry name" value="Calcium-dependent phosphotriesterase"/>
    <property type="match status" value="1"/>
</dbReference>
<dbReference type="InterPro" id="IPR011042">
    <property type="entry name" value="6-blade_b-propeller_TolB-like"/>
</dbReference>
<organism evidence="2">
    <name type="scientific">uncultured bacterium 5</name>
    <dbReference type="NCBI Taxonomy" id="1748277"/>
    <lineage>
        <taxon>Bacteria</taxon>
        <taxon>environmental samples</taxon>
    </lineage>
</organism>
<accession>A0A0U3SLL4</accession>
<protein>
    <submittedName>
        <fullName evidence="2">Gluconolaconase</fullName>
    </submittedName>
</protein>
<feature type="signal peptide" evidence="1">
    <location>
        <begin position="1"/>
        <end position="20"/>
    </location>
</feature>
<keyword evidence="1" id="KW-0732">Signal</keyword>
<dbReference type="Gene3D" id="2.120.10.30">
    <property type="entry name" value="TolB, C-terminal domain"/>
    <property type="match status" value="1"/>
</dbReference>
<name>A0A0U3SLL4_9BACT</name>
<sequence>MMRCKILLVALLATVLAEHAQPQTGTPAPNPQQQLLAALAKIVEKHPRHVGAIYVAARTAAGLGDKATAIHWLDRLAAVGMGDELDPDDFGALVDTDAYRERAARFAAKAPPIGKPERTRELRCGDILPEGTAWDPKRRELLVSSGRRRTVVAIDAQGNCRDVVPQGDRGLMAVLGMMVDPATDSLWVASTAAPFMIDRTPENAGRAMLARIDLALGRVVDLYPLAGHAMLNDLTRTRDGSVYVTDSQRGAVWRLPRGGNALVEALPAETFESPNGIVALESGALLVADFDGLAIVESPGSKAPRVRRLATPSDLYLGGIDGLARSGPRVVAIQNLVGRTRIWAITLDTANGRVTQAKVLMRGHPDFRNPTTGVIVGDRLLFLADPKLQTVAPDGGVTPLPAGRTGHRLLEISIVDRR</sequence>
<reference evidence="2" key="1">
    <citation type="submission" date="2015-10" db="EMBL/GenBank/DDBJ databases">
        <title>Biosynthesis of SCL-MCL polyhydroxyalkanoates by metagenomic clones in Pseudomonas putida.</title>
        <authorList>
            <person name="Cheng J."/>
            <person name="Charles T.C."/>
        </authorList>
    </citation>
    <scope>NUCLEOTIDE SEQUENCE</scope>
</reference>
<evidence type="ECO:0000256" key="1">
    <source>
        <dbReference type="SAM" id="SignalP"/>
    </source>
</evidence>
<dbReference type="EMBL" id="KT944257">
    <property type="protein sequence ID" value="ALV86338.1"/>
    <property type="molecule type" value="Genomic_DNA"/>
</dbReference>